<evidence type="ECO:0000256" key="4">
    <source>
        <dbReference type="ARBA" id="ARBA00023273"/>
    </source>
</evidence>
<comment type="subcellular location">
    <subcellularLocation>
        <location evidence="1">Cytoplasm</location>
        <location evidence="1">Cytoskeleton</location>
        <location evidence="1">Cilium axoneme</location>
    </subcellularLocation>
</comment>
<evidence type="ECO:0000256" key="3">
    <source>
        <dbReference type="ARBA" id="ARBA00023212"/>
    </source>
</evidence>
<evidence type="ECO:0000256" key="6">
    <source>
        <dbReference type="SAM" id="MobiDB-lite"/>
    </source>
</evidence>
<dbReference type="GO" id="GO:0005930">
    <property type="term" value="C:axoneme"/>
    <property type="evidence" value="ECO:0007669"/>
    <property type="project" value="UniProtKB-SubCell"/>
</dbReference>
<protein>
    <submittedName>
        <fullName evidence="10">Protein FAM166B-like</fullName>
    </submittedName>
</protein>
<accession>A0A8B7XKH0</accession>
<evidence type="ECO:0000313" key="9">
    <source>
        <dbReference type="Proteomes" id="UP000694845"/>
    </source>
</evidence>
<keyword evidence="9" id="KW-1185">Reference proteome</keyword>
<dbReference type="GeneID" id="110973823"/>
<dbReference type="PANTHER" id="PTHR22146">
    <property type="entry name" value="CAT EYE SYNDROME CRITICAL REGION PROTEIN 6"/>
    <property type="match status" value="1"/>
</dbReference>
<dbReference type="OMA" id="YRGYIPQ"/>
<dbReference type="InterPro" id="IPR055215">
    <property type="entry name" value="SPMIP5_dom"/>
</dbReference>
<dbReference type="PANTHER" id="PTHR22146:SF17">
    <property type="entry name" value="PROTEIN FAM166B-LIKE PROTEIN"/>
    <property type="match status" value="1"/>
</dbReference>
<dbReference type="OrthoDB" id="2019884at2759"/>
<feature type="domain" description="Ciliary microtubule inner protein 2A-C-like" evidence="7">
    <location>
        <begin position="29"/>
        <end position="61"/>
    </location>
</feature>
<gene>
    <name evidence="10" type="primary">LOC110973823</name>
</gene>
<name>A0A8B7XKH0_ACAPL</name>
<keyword evidence="2" id="KW-0963">Cytoplasm</keyword>
<evidence type="ECO:0000259" key="8">
    <source>
        <dbReference type="Pfam" id="PF22573"/>
    </source>
</evidence>
<evidence type="ECO:0000256" key="1">
    <source>
        <dbReference type="ARBA" id="ARBA00004430"/>
    </source>
</evidence>
<dbReference type="RefSeq" id="XP_022080646.1">
    <property type="nucleotide sequence ID" value="XM_022224954.1"/>
</dbReference>
<reference evidence="10" key="1">
    <citation type="submission" date="2025-08" db="UniProtKB">
        <authorList>
            <consortium name="RefSeq"/>
        </authorList>
    </citation>
    <scope>IDENTIFICATION</scope>
</reference>
<evidence type="ECO:0000259" key="7">
    <source>
        <dbReference type="Pfam" id="PF10629"/>
    </source>
</evidence>
<evidence type="ECO:0000256" key="5">
    <source>
        <dbReference type="ARBA" id="ARBA00035661"/>
    </source>
</evidence>
<feature type="region of interest" description="Disordered" evidence="6">
    <location>
        <begin position="85"/>
        <end position="108"/>
    </location>
</feature>
<proteinExistence type="inferred from homology"/>
<dbReference type="InterPro" id="IPR018902">
    <property type="entry name" value="CMI2A-C-like_dom"/>
</dbReference>
<sequence length="336" mass="38745">MMNTSMPNSTTWNVKRRREFSQLKPGTELPGYRGYIEQYKYHVGDTYGNATNKLSESWRTRHPAYTASPQNYFDPKTTFVGTGLSGPEDVEGSGTRRDLKLPKSTGDNKLTEKMVPGYTGYIPRMPFKFGNTYKEDCDVCIDDFMRNTKEHDTKVHTLRKAQTQIKPLRPMVDEGTVIHRLNQYRDRHPTSKILLEDKRASREAPMPGYKGFIPRQGVSELGLGARYHTICDKSFNTFYDETERHAERIGQAYTPKTMLPDDQAKASIQLTKEDRDVLMQRRLYKQIGMVPKYTGYLPQIRFQFGHTYGDTTRSLPVCFHEQPTYGQHLSVVQQSV</sequence>
<feature type="domain" description="Ciliary microtubule inner protein 2A-C-like" evidence="7">
    <location>
        <begin position="289"/>
        <end position="313"/>
    </location>
</feature>
<comment type="similarity">
    <text evidence="5">Belongs to the CIMIP2 family.</text>
</comment>
<dbReference type="AlphaFoldDB" id="A0A8B7XKH0"/>
<dbReference type="KEGG" id="aplc:110973823"/>
<dbReference type="Proteomes" id="UP000694845">
    <property type="component" value="Unplaced"/>
</dbReference>
<feature type="domain" description="Ciliary microtubule inner protein 2A-C-like" evidence="7">
    <location>
        <begin position="113"/>
        <end position="148"/>
    </location>
</feature>
<dbReference type="Pfam" id="PF10629">
    <property type="entry name" value="CMI2B-like"/>
    <property type="match status" value="3"/>
</dbReference>
<organism evidence="9 10">
    <name type="scientific">Acanthaster planci</name>
    <name type="common">Crown-of-thorns starfish</name>
    <dbReference type="NCBI Taxonomy" id="133434"/>
    <lineage>
        <taxon>Eukaryota</taxon>
        <taxon>Metazoa</taxon>
        <taxon>Echinodermata</taxon>
        <taxon>Eleutherozoa</taxon>
        <taxon>Asterozoa</taxon>
        <taxon>Asteroidea</taxon>
        <taxon>Valvatacea</taxon>
        <taxon>Valvatida</taxon>
        <taxon>Acanthasteridae</taxon>
        <taxon>Acanthaster</taxon>
    </lineage>
</organism>
<feature type="domain" description="Sperm-associated microtubule inner protein 5" evidence="8">
    <location>
        <begin position="198"/>
        <end position="246"/>
    </location>
</feature>
<evidence type="ECO:0000256" key="2">
    <source>
        <dbReference type="ARBA" id="ARBA00022490"/>
    </source>
</evidence>
<evidence type="ECO:0000313" key="10">
    <source>
        <dbReference type="RefSeq" id="XP_022080646.1"/>
    </source>
</evidence>
<dbReference type="GO" id="GO:0015630">
    <property type="term" value="C:microtubule cytoskeleton"/>
    <property type="evidence" value="ECO:0007669"/>
    <property type="project" value="UniProtKB-ARBA"/>
</dbReference>
<keyword evidence="4" id="KW-0966">Cell projection</keyword>
<keyword evidence="3" id="KW-0206">Cytoskeleton</keyword>
<dbReference type="Pfam" id="PF22573">
    <property type="entry name" value="SPMIP5"/>
    <property type="match status" value="1"/>
</dbReference>